<dbReference type="SUPFAM" id="SSF53098">
    <property type="entry name" value="Ribonuclease H-like"/>
    <property type="match status" value="1"/>
</dbReference>
<dbReference type="STRING" id="946122.A0A0C2WJ18"/>
<keyword evidence="3" id="KW-0863">Zinc-finger</keyword>
<organism evidence="8 9">
    <name type="scientific">Amanita muscaria (strain Koide BX008)</name>
    <dbReference type="NCBI Taxonomy" id="946122"/>
    <lineage>
        <taxon>Eukaryota</taxon>
        <taxon>Fungi</taxon>
        <taxon>Dikarya</taxon>
        <taxon>Basidiomycota</taxon>
        <taxon>Agaricomycotina</taxon>
        <taxon>Agaricomycetes</taxon>
        <taxon>Agaricomycetidae</taxon>
        <taxon>Agaricales</taxon>
        <taxon>Pluteineae</taxon>
        <taxon>Amanitaceae</taxon>
        <taxon>Amanita</taxon>
    </lineage>
</organism>
<evidence type="ECO:0000313" key="9">
    <source>
        <dbReference type="Proteomes" id="UP000054549"/>
    </source>
</evidence>
<evidence type="ECO:0000256" key="1">
    <source>
        <dbReference type="ARBA" id="ARBA00004123"/>
    </source>
</evidence>
<feature type="domain" description="HAT C-terminal dimerisation" evidence="7">
    <location>
        <begin position="112"/>
        <end position="192"/>
    </location>
</feature>
<evidence type="ECO:0000256" key="5">
    <source>
        <dbReference type="ARBA" id="ARBA00023242"/>
    </source>
</evidence>
<accession>A0A0C2WJ18</accession>
<dbReference type="InterPro" id="IPR052035">
    <property type="entry name" value="ZnF_BED_domain_contain"/>
</dbReference>
<evidence type="ECO:0000256" key="4">
    <source>
        <dbReference type="ARBA" id="ARBA00022833"/>
    </source>
</evidence>
<comment type="subcellular location">
    <subcellularLocation>
        <location evidence="1">Nucleus</location>
    </subcellularLocation>
</comment>
<evidence type="ECO:0000256" key="2">
    <source>
        <dbReference type="ARBA" id="ARBA00022723"/>
    </source>
</evidence>
<keyword evidence="2" id="KW-0479">Metal-binding</keyword>
<dbReference type="InParanoid" id="A0A0C2WJ18"/>
<reference evidence="8 9" key="1">
    <citation type="submission" date="2014-04" db="EMBL/GenBank/DDBJ databases">
        <title>Evolutionary Origins and Diversification of the Mycorrhizal Mutualists.</title>
        <authorList>
            <consortium name="DOE Joint Genome Institute"/>
            <consortium name="Mycorrhizal Genomics Consortium"/>
            <person name="Kohler A."/>
            <person name="Kuo A."/>
            <person name="Nagy L.G."/>
            <person name="Floudas D."/>
            <person name="Copeland A."/>
            <person name="Barry K.W."/>
            <person name="Cichocki N."/>
            <person name="Veneault-Fourrey C."/>
            <person name="LaButti K."/>
            <person name="Lindquist E.A."/>
            <person name="Lipzen A."/>
            <person name="Lundell T."/>
            <person name="Morin E."/>
            <person name="Murat C."/>
            <person name="Riley R."/>
            <person name="Ohm R."/>
            <person name="Sun H."/>
            <person name="Tunlid A."/>
            <person name="Henrissat B."/>
            <person name="Grigoriev I.V."/>
            <person name="Hibbett D.S."/>
            <person name="Martin F."/>
        </authorList>
    </citation>
    <scope>NUCLEOTIDE SEQUENCE [LARGE SCALE GENOMIC DNA]</scope>
    <source>
        <strain evidence="8 9">Koide BX008</strain>
    </source>
</reference>
<dbReference type="AlphaFoldDB" id="A0A0C2WJ18"/>
<keyword evidence="9" id="KW-1185">Reference proteome</keyword>
<dbReference type="GO" id="GO:0008270">
    <property type="term" value="F:zinc ion binding"/>
    <property type="evidence" value="ECO:0007669"/>
    <property type="project" value="UniProtKB-KW"/>
</dbReference>
<dbReference type="Proteomes" id="UP000054549">
    <property type="component" value="Unassembled WGS sequence"/>
</dbReference>
<keyword evidence="4" id="KW-0862">Zinc</keyword>
<dbReference type="HOGENOM" id="CLU_009123_9_0_1"/>
<dbReference type="GO" id="GO:0005634">
    <property type="term" value="C:nucleus"/>
    <property type="evidence" value="ECO:0007669"/>
    <property type="project" value="UniProtKB-SubCell"/>
</dbReference>
<keyword evidence="5" id="KW-0539">Nucleus</keyword>
<dbReference type="InterPro" id="IPR008906">
    <property type="entry name" value="HATC_C_dom"/>
</dbReference>
<gene>
    <name evidence="8" type="ORF">M378DRAFT_188536</name>
</gene>
<dbReference type="InterPro" id="IPR012337">
    <property type="entry name" value="RNaseH-like_sf"/>
</dbReference>
<dbReference type="PANTHER" id="PTHR46481">
    <property type="entry name" value="ZINC FINGER BED DOMAIN-CONTAINING PROTEIN 4"/>
    <property type="match status" value="1"/>
</dbReference>
<evidence type="ECO:0000259" key="7">
    <source>
        <dbReference type="Pfam" id="PF05699"/>
    </source>
</evidence>
<dbReference type="GO" id="GO:0046983">
    <property type="term" value="F:protein dimerization activity"/>
    <property type="evidence" value="ECO:0007669"/>
    <property type="project" value="InterPro"/>
</dbReference>
<name>A0A0C2WJ18_AMAMK</name>
<dbReference type="OrthoDB" id="3262464at2759"/>
<evidence type="ECO:0000313" key="8">
    <source>
        <dbReference type="EMBL" id="KIL56661.1"/>
    </source>
</evidence>
<feature type="region of interest" description="Disordered" evidence="6">
    <location>
        <begin position="63"/>
        <end position="84"/>
    </location>
</feature>
<evidence type="ECO:0000256" key="6">
    <source>
        <dbReference type="SAM" id="MobiDB-lite"/>
    </source>
</evidence>
<dbReference type="Pfam" id="PF05699">
    <property type="entry name" value="Dimer_Tnp_hAT"/>
    <property type="match status" value="1"/>
</dbReference>
<evidence type="ECO:0000256" key="3">
    <source>
        <dbReference type="ARBA" id="ARBA00022771"/>
    </source>
</evidence>
<dbReference type="PANTHER" id="PTHR46481:SF10">
    <property type="entry name" value="ZINC FINGER BED DOMAIN-CONTAINING PROTEIN 39"/>
    <property type="match status" value="1"/>
</dbReference>
<protein>
    <recommendedName>
        <fullName evidence="7">HAT C-terminal dimerisation domain-containing protein</fullName>
    </recommendedName>
</protein>
<dbReference type="EMBL" id="KN818408">
    <property type="protein sequence ID" value="KIL56661.1"/>
    <property type="molecule type" value="Genomic_DNA"/>
</dbReference>
<sequence>MSTHPLAFLHPYFKLEYIEHQWGGAEEQQKMKEKGDRFAKNWQDEALQVVEKTMAKYWREWQEDTEDNSTPGLPGKPPNDGEVVPQGRVLSSFARHRQTRIGKNERESWELELRRYLGKVEDDLKTPYIDVVKWWQEHAKEYPILSRIALDILAVQASSVPCEHLFSASKQTADYRRSKLCSDKFEQLQIMKFAWRSNISDYAAINSAKIEECDLDEYCDLHQRDVVEVEMDAGWMRAGGFSF</sequence>
<proteinExistence type="predicted"/>